<dbReference type="SUPFAM" id="SSF53448">
    <property type="entry name" value="Nucleotide-diphospho-sugar transferases"/>
    <property type="match status" value="1"/>
</dbReference>
<dbReference type="InterPro" id="IPR002495">
    <property type="entry name" value="Glyco_trans_8"/>
</dbReference>
<evidence type="ECO:0000313" key="1">
    <source>
        <dbReference type="EMBL" id="QBK89690.1"/>
    </source>
</evidence>
<dbReference type="EMBL" id="MK500435">
    <property type="protein sequence ID" value="QBK89690.1"/>
    <property type="molecule type" value="Genomic_DNA"/>
</dbReference>
<dbReference type="PANTHER" id="PTHR11183">
    <property type="entry name" value="GLYCOGENIN SUBFAMILY MEMBER"/>
    <property type="match status" value="1"/>
</dbReference>
<dbReference type="Pfam" id="PF01501">
    <property type="entry name" value="Glyco_transf_8"/>
    <property type="match status" value="1"/>
</dbReference>
<dbReference type="GO" id="GO:0016757">
    <property type="term" value="F:glycosyltransferase activity"/>
    <property type="evidence" value="ECO:0007669"/>
    <property type="project" value="InterPro"/>
</dbReference>
<protein>
    <submittedName>
        <fullName evidence="1">mRNA capping enzyme</fullName>
    </submittedName>
</protein>
<dbReference type="Gene3D" id="3.30.470.30">
    <property type="entry name" value="DNA ligase/mRNA capping enzyme"/>
    <property type="match status" value="1"/>
</dbReference>
<gene>
    <name evidence="1" type="ORF">LCPAC001_02030</name>
</gene>
<dbReference type="Gene3D" id="3.90.550.10">
    <property type="entry name" value="Spore Coat Polysaccharide Biosynthesis Protein SpsA, Chain A"/>
    <property type="match status" value="2"/>
</dbReference>
<sequence length="1440" mass="167043">MTLKNKSLREEIIRYDPDTLKLEVKFESYHGRITKTEVTRLTTYFKNPEIINSREQILYQQKNNLVRSEIEKKTLVYTKITFLKKINSSKYPFKLVLNQVITLSSSSWDYSQHSTDILKKTYEYIIGKGYVTLIIYELFNSEKESTTYEILLRLNSENLDNNGYKEMDQQILWIMKILYGTSYLYTSDQYLSLIETFNSLGPHDFERSKIVSDNRIVLPVRNIHTEDLVQTGIIGNSETVYTVSLKIKGDRRFFIIHNSSIWLLDPVTSSVNKIMPSFQGTISLLFEKLNGMVLDGVLVSTKTLRKDDQATFSNYDSIYYVTDILNVGAGNKLNVMKKPYINSMDASNQRYNVRIIKLLQQNFIKMTEKLSKHLAYKIYIGIIEQKAILNNKLKNRVGNPIGGFSAIMANMLGSSKKLIYETDGLIFRPNNGLYEKVKVPEKDRVLTKTMEVCQWTSGIILNLLIRKNRGNYMLYTRDDIFVGTPEYQYTPSMLDYSHSLFKEINDFDVVEFIWDREFRKLTPIKISISQSKADKKSVAIDNWKYMNNPIAEETLTGNDNMFFVYYHRDLRKKILIESADIFKYKPDLIDLNVNITSIKYWKSHYSRVIGFVNNDEEYIYDIQTEIRNIYDLNSDVPVIYDVKHIKPFNSPIILVVEPSVFFNLNVKSFFNKKADVIVNFYGSEQWWSSKTILNRVSKSVTRNLSSDGIYSYIIFNGDNLDPNLDGIPPPVIAFDGNNLYEQKDNKIVFNLEVFPELPYLNGTVNKTHLDDLILNFQSENLILNKNKRCDGLLLLNERSYLLSALFNYGNFSKNDKETSKKSDIKSKFAYVVLIMNGDSYIPGMITVGSSLKMTGTKHDLVLLHTSDISEKGLTILKKSGIFDYIIPVKYLKYTFSPSQQVSEFHEKWMNLTYTKWNILKLTQYEKVIFVDGDMIVDRNMDNVFELDTPSANFSYRYITERPKRLFSIETANLDRIFIKYPVDYGDKIKNSMVMEGLKTSHVLNAGLVCLSPSQEKYDQMIAILETTDVFGFGGRSGADEQIIAYLYIRDQDPNQSVWTTLGDRYNALISKPDRLLKAGSVYDYKDPTVLHFTGKTKPWTTSTLKGRLPLISDKIWMYYFWSAIQNSKLHFSMFKDLVDPIRLKYIQTSRNIGRFRFDVGWFDQRMFPWALNDGFEPKILRKNIKRTAYIYYVDENTQMAMDAIISAVSIERSGAGSDKICIVNSKVSDDTISLLRKSKLFNWIDVVDEIGDGVERWQCLNYEQYYRIMFINSSTIVYKLISFLFDLEAPAGIFSDQYKHGHKIPNRVINRNLRNGNVISDALVVLKPSSEDYDELIKIYKNKNKLKLVSSTEAPLYMKVLSWLYTKTDQKIWTNISSIYNQGSRLAIKSKSAKVRAVHSPSGKWSKHDIEKYKTGTDLWYQNLKELLEGDILDKSEMNI</sequence>
<reference evidence="1" key="1">
    <citation type="journal article" date="2019" name="MBio">
        <title>Virus Genomes from Deep Sea Sediments Expand the Ocean Megavirome and Support Independent Origins of Viral Gigantism.</title>
        <authorList>
            <person name="Backstrom D."/>
            <person name="Yutin N."/>
            <person name="Jorgensen S.L."/>
            <person name="Dharamshi J."/>
            <person name="Homa F."/>
            <person name="Zaremba-Niedwiedzka K."/>
            <person name="Spang A."/>
            <person name="Wolf Y.I."/>
            <person name="Koonin E.V."/>
            <person name="Ettema T.J."/>
        </authorList>
    </citation>
    <scope>NUCLEOTIDE SEQUENCE</scope>
</reference>
<accession>A0A481Z4X6</accession>
<dbReference type="InterPro" id="IPR029044">
    <property type="entry name" value="Nucleotide-diphossugar_trans"/>
</dbReference>
<proteinExistence type="predicted"/>
<dbReference type="InterPro" id="IPR050587">
    <property type="entry name" value="GNT1/Glycosyltrans_8"/>
</dbReference>
<organism evidence="1">
    <name type="scientific">Pithovirus LCPAC001</name>
    <dbReference type="NCBI Taxonomy" id="2506585"/>
    <lineage>
        <taxon>Viruses</taxon>
        <taxon>Pithoviruses</taxon>
    </lineage>
</organism>
<name>A0A481Z4X6_9VIRU</name>